<reference evidence="1" key="1">
    <citation type="submission" date="2016-04" db="EMBL/GenBank/DDBJ databases">
        <authorList>
            <person name="Evans L.H."/>
            <person name="Alamgir A."/>
            <person name="Owens N."/>
            <person name="Weber N.D."/>
            <person name="Virtaneva K."/>
            <person name="Barbian K."/>
            <person name="Babar A."/>
            <person name="Rosenke K."/>
        </authorList>
    </citation>
    <scope>NUCLEOTIDE SEQUENCE [LARGE SCALE GENOMIC DNA]</scope>
    <source>
        <strain evidence="1">CBS 101.48</strain>
    </source>
</reference>
<dbReference type="OrthoDB" id="2275636at2759"/>
<dbReference type="InParanoid" id="A0A163JKT3"/>
<dbReference type="Proteomes" id="UP000078561">
    <property type="component" value="Unassembled WGS sequence"/>
</dbReference>
<dbReference type="AlphaFoldDB" id="A0A163JKT3"/>
<proteinExistence type="predicted"/>
<evidence type="ECO:0000313" key="2">
    <source>
        <dbReference type="Proteomes" id="UP000078561"/>
    </source>
</evidence>
<evidence type="ECO:0000313" key="1">
    <source>
        <dbReference type="EMBL" id="SAM03636.1"/>
    </source>
</evidence>
<protein>
    <submittedName>
        <fullName evidence="1">Uncharacterized protein</fullName>
    </submittedName>
</protein>
<organism evidence="1">
    <name type="scientific">Absidia glauca</name>
    <name type="common">Pin mould</name>
    <dbReference type="NCBI Taxonomy" id="4829"/>
    <lineage>
        <taxon>Eukaryota</taxon>
        <taxon>Fungi</taxon>
        <taxon>Fungi incertae sedis</taxon>
        <taxon>Mucoromycota</taxon>
        <taxon>Mucoromycotina</taxon>
        <taxon>Mucoromycetes</taxon>
        <taxon>Mucorales</taxon>
        <taxon>Cunninghamellaceae</taxon>
        <taxon>Absidia</taxon>
    </lineage>
</organism>
<name>A0A163JKT3_ABSGL</name>
<gene>
    <name evidence="1" type="primary">ABSGL_09478.1 scaffold 11253</name>
</gene>
<accession>A0A163JKT3</accession>
<dbReference type="EMBL" id="LT554210">
    <property type="protein sequence ID" value="SAM03636.1"/>
    <property type="molecule type" value="Genomic_DNA"/>
</dbReference>
<sequence>MNPFQTPITNNYLEPLNHLTSTSSVIHPTPHSFSKKRSDSHFQETTGIAKSQLGPPPTFSHLPKNLPSPSSSFHLLTPIWSSSFNPSSLFSIKTCPSTLSLPLPLKKTLFIFLARMWCFQHQSPFLDQHLTGNPLMDTTVDETIERICTLLPRYQGYLKSLITTNHQIIGYVRKSKGTSKDDESRIRLLTRMCEKMKQRSFTEKVFASCAANARDPISYRDHKKHDLLSKIPVDGDMQDMLGYISS</sequence>
<keyword evidence="2" id="KW-1185">Reference proteome</keyword>